<dbReference type="RefSeq" id="WP_102940762.1">
    <property type="nucleotide sequence ID" value="NZ_QLTR01000011.1"/>
</dbReference>
<dbReference type="Proteomes" id="UP000248729">
    <property type="component" value="Unassembled WGS sequence"/>
</dbReference>
<organism evidence="1 2">
    <name type="scientific">Vibrio diazotrophicus</name>
    <dbReference type="NCBI Taxonomy" id="685"/>
    <lineage>
        <taxon>Bacteria</taxon>
        <taxon>Pseudomonadati</taxon>
        <taxon>Pseudomonadota</taxon>
        <taxon>Gammaproteobacteria</taxon>
        <taxon>Vibrionales</taxon>
        <taxon>Vibrionaceae</taxon>
        <taxon>Vibrio</taxon>
    </lineage>
</organism>
<proteinExistence type="predicted"/>
<evidence type="ECO:0000313" key="1">
    <source>
        <dbReference type="EMBL" id="RAS63594.1"/>
    </source>
</evidence>
<protein>
    <submittedName>
        <fullName evidence="1">Uncharacterized protein</fullName>
    </submittedName>
</protein>
<accession>A0A2J8GT34</accession>
<name>A0A2J8GT34_VIBDI</name>
<dbReference type="AlphaFoldDB" id="A0A2J8GT34"/>
<dbReference type="EMBL" id="QLTR01000011">
    <property type="protein sequence ID" value="RAS63594.1"/>
    <property type="molecule type" value="Genomic_DNA"/>
</dbReference>
<evidence type="ECO:0000313" key="2">
    <source>
        <dbReference type="Proteomes" id="UP000248729"/>
    </source>
</evidence>
<dbReference type="STRING" id="1348635.GCA_000740015_02382"/>
<reference evidence="1 2" key="1">
    <citation type="submission" date="2018-06" db="EMBL/GenBank/DDBJ databases">
        <title>Freshwater and sediment microbial communities from various areas in North America, analyzing microbe dynamics in response to fracking.</title>
        <authorList>
            <person name="Lamendella R."/>
        </authorList>
    </citation>
    <scope>NUCLEOTIDE SEQUENCE [LARGE SCALE GENOMIC DNA]</scope>
    <source>
        <strain evidence="1 2">99A</strain>
    </source>
</reference>
<sequence length="134" mass="14946">MKKLGIVALLLGTSFAVHAQQNKGFEVGMAVDQQLSVVFEIDDQYRFILGNDGAAFDYIFAQGSFNSPDVPFDWYVGGGAWAEWEDDFGARLPLGINWQFNNRFNLYGQVHPEVNFYGGPELQIGAALGLTYHF</sequence>
<gene>
    <name evidence="1" type="ORF">DET48_111145</name>
</gene>
<comment type="caution">
    <text evidence="1">The sequence shown here is derived from an EMBL/GenBank/DDBJ whole genome shotgun (WGS) entry which is preliminary data.</text>
</comment>